<keyword evidence="2" id="KW-0645">Protease</keyword>
<protein>
    <submittedName>
        <fullName evidence="5">Peptidase</fullName>
    </submittedName>
</protein>
<organism evidence="5 6">
    <name type="scientific">Nocardia brasiliensis</name>
    <dbReference type="NCBI Taxonomy" id="37326"/>
    <lineage>
        <taxon>Bacteria</taxon>
        <taxon>Bacillati</taxon>
        <taxon>Actinomycetota</taxon>
        <taxon>Actinomycetes</taxon>
        <taxon>Mycobacteriales</taxon>
        <taxon>Nocardiaceae</taxon>
        <taxon>Nocardia</taxon>
    </lineage>
</organism>
<gene>
    <name evidence="5" type="ORF">F5X71_05830</name>
</gene>
<proteinExistence type="inferred from homology"/>
<dbReference type="InterPro" id="IPR005320">
    <property type="entry name" value="Peptidase_S51"/>
</dbReference>
<dbReference type="Proteomes" id="UP000501705">
    <property type="component" value="Chromosome"/>
</dbReference>
<dbReference type="InterPro" id="IPR029062">
    <property type="entry name" value="Class_I_gatase-like"/>
</dbReference>
<evidence type="ECO:0000256" key="1">
    <source>
        <dbReference type="ARBA" id="ARBA00006534"/>
    </source>
</evidence>
<evidence type="ECO:0000256" key="4">
    <source>
        <dbReference type="ARBA" id="ARBA00022825"/>
    </source>
</evidence>
<dbReference type="AlphaFoldDB" id="A0A6G9XLT2"/>
<dbReference type="PANTHER" id="PTHR20842">
    <property type="entry name" value="PROTEASE S51 ALPHA-ASPARTYL DIPEPTIDASE"/>
    <property type="match status" value="1"/>
</dbReference>
<evidence type="ECO:0000313" key="6">
    <source>
        <dbReference type="Proteomes" id="UP000501705"/>
    </source>
</evidence>
<reference evidence="5 6" key="1">
    <citation type="journal article" date="2019" name="ACS Chem. Biol.">
        <title>Identification and Mobilization of a Cryptic Antibiotic Biosynthesis Gene Locus from a Human-Pathogenic Nocardia Isolate.</title>
        <authorList>
            <person name="Herisse M."/>
            <person name="Ishida K."/>
            <person name="Porter J.L."/>
            <person name="Howden B."/>
            <person name="Hertweck C."/>
            <person name="Stinear T.P."/>
            <person name="Pidot S.J."/>
        </authorList>
    </citation>
    <scope>NUCLEOTIDE SEQUENCE [LARGE SCALE GENOMIC DNA]</scope>
    <source>
        <strain evidence="5 6">AUSMDU00024985</strain>
    </source>
</reference>
<dbReference type="EMBL" id="CP046171">
    <property type="protein sequence ID" value="QIS01901.1"/>
    <property type="molecule type" value="Genomic_DNA"/>
</dbReference>
<name>A0A6G9XLT2_NOCBR</name>
<comment type="similarity">
    <text evidence="1">Belongs to the peptidase S51 family.</text>
</comment>
<dbReference type="RefSeq" id="WP_167461005.1">
    <property type="nucleotide sequence ID" value="NZ_CP046171.1"/>
</dbReference>
<keyword evidence="4" id="KW-0720">Serine protease</keyword>
<dbReference type="Gene3D" id="3.40.50.880">
    <property type="match status" value="1"/>
</dbReference>
<dbReference type="Pfam" id="PF03575">
    <property type="entry name" value="Peptidase_S51"/>
    <property type="match status" value="1"/>
</dbReference>
<dbReference type="GO" id="GO:0006508">
    <property type="term" value="P:proteolysis"/>
    <property type="evidence" value="ECO:0007669"/>
    <property type="project" value="UniProtKB-KW"/>
</dbReference>
<evidence type="ECO:0000256" key="3">
    <source>
        <dbReference type="ARBA" id="ARBA00022801"/>
    </source>
</evidence>
<dbReference type="SUPFAM" id="SSF52317">
    <property type="entry name" value="Class I glutamine amidotransferase-like"/>
    <property type="match status" value="1"/>
</dbReference>
<sequence>MRLFLSSYRFGAHYDRLTALVGTPGRVALIPNACDAWPELWESAIISDIVPLRRLGYQVETVDLRDFVGRPAELERTLAEFPMLWVRGGNTFVLRAQFARSGADVVLPRLLAADAFVYAGYSAGACVLTPDLHGLETSDDPAEVEPACGIEPRWDGLGLVDRRIVPHIASPTDPLGLCDRLAESYRAQGIAHWALTDEDAIVVDGDRTEALIGQEPHTE</sequence>
<accession>A0A6G9XLT2</accession>
<dbReference type="PANTHER" id="PTHR20842:SF0">
    <property type="entry name" value="ALPHA-ASPARTYL DIPEPTIDASE"/>
    <property type="match status" value="1"/>
</dbReference>
<keyword evidence="3" id="KW-0378">Hydrolase</keyword>
<evidence type="ECO:0000256" key="2">
    <source>
        <dbReference type="ARBA" id="ARBA00022670"/>
    </source>
</evidence>
<dbReference type="GO" id="GO:0008236">
    <property type="term" value="F:serine-type peptidase activity"/>
    <property type="evidence" value="ECO:0007669"/>
    <property type="project" value="UniProtKB-KW"/>
</dbReference>
<evidence type="ECO:0000313" key="5">
    <source>
        <dbReference type="EMBL" id="QIS01901.1"/>
    </source>
</evidence>